<evidence type="ECO:0000256" key="2">
    <source>
        <dbReference type="ARBA" id="ARBA00023125"/>
    </source>
</evidence>
<dbReference type="PANTHER" id="PTHR30146">
    <property type="entry name" value="LACI-RELATED TRANSCRIPTIONAL REPRESSOR"/>
    <property type="match status" value="1"/>
</dbReference>
<dbReference type="CDD" id="cd01544">
    <property type="entry name" value="PBP1_GalR"/>
    <property type="match status" value="1"/>
</dbReference>
<dbReference type="Gene3D" id="1.10.260.40">
    <property type="entry name" value="lambda repressor-like DNA-binding domains"/>
    <property type="match status" value="1"/>
</dbReference>
<dbReference type="InterPro" id="IPR028082">
    <property type="entry name" value="Peripla_BP_I"/>
</dbReference>
<dbReference type="InterPro" id="IPR046335">
    <property type="entry name" value="LacI/GalR-like_sensor"/>
</dbReference>
<evidence type="ECO:0000313" key="6">
    <source>
        <dbReference type="Proteomes" id="UP001300604"/>
    </source>
</evidence>
<feature type="domain" description="HTH lacI-type" evidence="4">
    <location>
        <begin position="1"/>
        <end position="57"/>
    </location>
</feature>
<dbReference type="GO" id="GO:0003700">
    <property type="term" value="F:DNA-binding transcription factor activity"/>
    <property type="evidence" value="ECO:0007669"/>
    <property type="project" value="TreeGrafter"/>
</dbReference>
<dbReference type="CDD" id="cd01392">
    <property type="entry name" value="HTH_LacI"/>
    <property type="match status" value="1"/>
</dbReference>
<dbReference type="AlphaFoldDB" id="A0AA97D9X5"/>
<proteinExistence type="predicted"/>
<evidence type="ECO:0000313" key="5">
    <source>
        <dbReference type="EMBL" id="WOC31718.1"/>
    </source>
</evidence>
<dbReference type="SUPFAM" id="SSF53822">
    <property type="entry name" value="Periplasmic binding protein-like I"/>
    <property type="match status" value="1"/>
</dbReference>
<dbReference type="SMART" id="SM00354">
    <property type="entry name" value="HTH_LACI"/>
    <property type="match status" value="1"/>
</dbReference>
<gene>
    <name evidence="5" type="ORF">PXC00_10970</name>
</gene>
<keyword evidence="2 5" id="KW-0238">DNA-binding</keyword>
<keyword evidence="6" id="KW-1185">Reference proteome</keyword>
<keyword evidence="1" id="KW-0805">Transcription regulation</keyword>
<evidence type="ECO:0000259" key="4">
    <source>
        <dbReference type="PROSITE" id="PS50932"/>
    </source>
</evidence>
<dbReference type="EMBL" id="CP135996">
    <property type="protein sequence ID" value="WOC31718.1"/>
    <property type="molecule type" value="Genomic_DNA"/>
</dbReference>
<dbReference type="PROSITE" id="PS50932">
    <property type="entry name" value="HTH_LACI_2"/>
    <property type="match status" value="1"/>
</dbReference>
<dbReference type="PROSITE" id="PS00356">
    <property type="entry name" value="HTH_LACI_1"/>
    <property type="match status" value="1"/>
</dbReference>
<dbReference type="GO" id="GO:0000976">
    <property type="term" value="F:transcription cis-regulatory region binding"/>
    <property type="evidence" value="ECO:0007669"/>
    <property type="project" value="TreeGrafter"/>
</dbReference>
<sequence>MTLKEIASLAGVSVSTVSRIINSPDNSFARKEVRDQVWKIIKETGYTPNLHARALKCGKLPAVSAPAGSIACILGRSECLEENPFFEQLARTIEQQALAYGFPVRLSYSLLDVQDSVPEKIRHTKTDGAIVLGRFRSDSIRFLEHQYKNFVYVGRSAIPVKCDQILCDGYEAAQTAIAYLLHCGHRKIGYIGETHHEVRYCAYLDMLQESGLEVSPQWICDCPQNAAGGYLGANQLLKHGHLPTAVFCAADVTAIAALHRFAAAKIKVPEQLSIISLDNIDLSGYASPMLTTVSMPASEMGRLAVKTLIDRIEKKHTLPLRTFLPSSLMIRKSVVQQCCDPISQKEVVV</sequence>
<dbReference type="PRINTS" id="PR00036">
    <property type="entry name" value="HTHLACI"/>
</dbReference>
<dbReference type="Pfam" id="PF13377">
    <property type="entry name" value="Peripla_BP_3"/>
    <property type="match status" value="1"/>
</dbReference>
<dbReference type="RefSeq" id="WP_275845147.1">
    <property type="nucleotide sequence ID" value="NZ_CP135996.1"/>
</dbReference>
<reference evidence="5" key="1">
    <citation type="submission" date="2023-09" db="EMBL/GenBank/DDBJ databases">
        <authorList>
            <person name="Zeng C."/>
        </authorList>
    </citation>
    <scope>NUCLEOTIDE SEQUENCE</scope>
    <source>
        <strain evidence="5">ZCY20-5</strain>
    </source>
</reference>
<protein>
    <submittedName>
        <fullName evidence="5">LacI family DNA-binding transcriptional regulator</fullName>
    </submittedName>
</protein>
<accession>A0AA97D9X5</accession>
<dbReference type="Proteomes" id="UP001300604">
    <property type="component" value="Chromosome"/>
</dbReference>
<reference evidence="5" key="2">
    <citation type="submission" date="2024-06" db="EMBL/GenBank/DDBJ databases">
        <title>Caproicibacterium argilliputei sp. nov, a novel caproic acid producing anaerobic bacterium isolated from pit mud.</title>
        <authorList>
            <person name="Xia S."/>
        </authorList>
    </citation>
    <scope>NUCLEOTIDE SEQUENCE</scope>
    <source>
        <strain evidence="5">ZCY20-5</strain>
    </source>
</reference>
<dbReference type="InterPro" id="IPR010982">
    <property type="entry name" value="Lambda_DNA-bd_dom_sf"/>
</dbReference>
<dbReference type="Gene3D" id="3.40.50.2300">
    <property type="match status" value="2"/>
</dbReference>
<evidence type="ECO:0000256" key="1">
    <source>
        <dbReference type="ARBA" id="ARBA00023015"/>
    </source>
</evidence>
<evidence type="ECO:0000256" key="3">
    <source>
        <dbReference type="ARBA" id="ARBA00023163"/>
    </source>
</evidence>
<name>A0AA97D9X5_9FIRM</name>
<dbReference type="KEGG" id="carl:PXC00_10970"/>
<organism evidence="5 6">
    <name type="scientific">Caproicibacterium argilliputei</name>
    <dbReference type="NCBI Taxonomy" id="3030016"/>
    <lineage>
        <taxon>Bacteria</taxon>
        <taxon>Bacillati</taxon>
        <taxon>Bacillota</taxon>
        <taxon>Clostridia</taxon>
        <taxon>Eubacteriales</taxon>
        <taxon>Oscillospiraceae</taxon>
        <taxon>Caproicibacterium</taxon>
    </lineage>
</organism>
<dbReference type="Pfam" id="PF00356">
    <property type="entry name" value="LacI"/>
    <property type="match status" value="1"/>
</dbReference>
<dbReference type="SUPFAM" id="SSF47413">
    <property type="entry name" value="lambda repressor-like DNA-binding domains"/>
    <property type="match status" value="1"/>
</dbReference>
<dbReference type="PANTHER" id="PTHR30146:SF109">
    <property type="entry name" value="HTH-TYPE TRANSCRIPTIONAL REGULATOR GALS"/>
    <property type="match status" value="1"/>
</dbReference>
<dbReference type="InterPro" id="IPR000843">
    <property type="entry name" value="HTH_LacI"/>
</dbReference>
<keyword evidence="3" id="KW-0804">Transcription</keyword>